<proteinExistence type="predicted"/>
<organism evidence="1 2">
    <name type="scientific">Pilimelia columellifera subsp. columellifera</name>
    <dbReference type="NCBI Taxonomy" id="706583"/>
    <lineage>
        <taxon>Bacteria</taxon>
        <taxon>Bacillati</taxon>
        <taxon>Actinomycetota</taxon>
        <taxon>Actinomycetes</taxon>
        <taxon>Micromonosporales</taxon>
        <taxon>Micromonosporaceae</taxon>
        <taxon>Pilimelia</taxon>
    </lineage>
</organism>
<dbReference type="RefSeq" id="WP_344166624.1">
    <property type="nucleotide sequence ID" value="NZ_BAAARY010000001.1"/>
</dbReference>
<protein>
    <submittedName>
        <fullName evidence="1">Uncharacterized protein</fullName>
    </submittedName>
</protein>
<keyword evidence="2" id="KW-1185">Reference proteome</keyword>
<name>A0ABP6A3N0_9ACTN</name>
<accession>A0ABP6A3N0</accession>
<reference evidence="2" key="1">
    <citation type="journal article" date="2019" name="Int. J. Syst. Evol. Microbiol.">
        <title>The Global Catalogue of Microorganisms (GCM) 10K type strain sequencing project: providing services to taxonomists for standard genome sequencing and annotation.</title>
        <authorList>
            <consortium name="The Broad Institute Genomics Platform"/>
            <consortium name="The Broad Institute Genome Sequencing Center for Infectious Disease"/>
            <person name="Wu L."/>
            <person name="Ma J."/>
        </authorList>
    </citation>
    <scope>NUCLEOTIDE SEQUENCE [LARGE SCALE GENOMIC DNA]</scope>
    <source>
        <strain evidence="2">JCM 3367</strain>
    </source>
</reference>
<evidence type="ECO:0000313" key="2">
    <source>
        <dbReference type="Proteomes" id="UP001499978"/>
    </source>
</evidence>
<comment type="caution">
    <text evidence="1">The sequence shown here is derived from an EMBL/GenBank/DDBJ whole genome shotgun (WGS) entry which is preliminary data.</text>
</comment>
<dbReference type="EMBL" id="BAAARY010000001">
    <property type="protein sequence ID" value="GAA2510081.1"/>
    <property type="molecule type" value="Genomic_DNA"/>
</dbReference>
<sequence>MNLTNALDDLYADDYTPNNVTAATAAIGELVRYLNHATLTDNAATTLPYPSSIADVLIDLHQAVQRLPQTLHQLGVHLDAIADDTDAAVVALNTAFFGACALADDLATAARHANQIPARDPIAG</sequence>
<gene>
    <name evidence="1" type="ORF">GCM10010201_00870</name>
</gene>
<dbReference type="Proteomes" id="UP001499978">
    <property type="component" value="Unassembled WGS sequence"/>
</dbReference>
<evidence type="ECO:0000313" key="1">
    <source>
        <dbReference type="EMBL" id="GAA2510081.1"/>
    </source>
</evidence>